<sequence length="147" mass="17334">MCCHRRIIYATCGHSIFCPKPLVECRFASIDPVLDYSTTCEIVAHPYISWRVDQLCPSCQQRRETLLREIDKSNVVRFDEWQWKVSYGLPGGGGKDYWSKKAEKREDKSKEKKEEKKRKSTKRFSWRRTKDGKRKSGKGDQTPRIDE</sequence>
<reference evidence="2" key="1">
    <citation type="journal article" date="2020" name="Stud. Mycol.">
        <title>101 Dothideomycetes genomes: a test case for predicting lifestyles and emergence of pathogens.</title>
        <authorList>
            <person name="Haridas S."/>
            <person name="Albert R."/>
            <person name="Binder M."/>
            <person name="Bloem J."/>
            <person name="Labutti K."/>
            <person name="Salamov A."/>
            <person name="Andreopoulos B."/>
            <person name="Baker S."/>
            <person name="Barry K."/>
            <person name="Bills G."/>
            <person name="Bluhm B."/>
            <person name="Cannon C."/>
            <person name="Castanera R."/>
            <person name="Culley D."/>
            <person name="Daum C."/>
            <person name="Ezra D."/>
            <person name="Gonzalez J."/>
            <person name="Henrissat B."/>
            <person name="Kuo A."/>
            <person name="Liang C."/>
            <person name="Lipzen A."/>
            <person name="Lutzoni F."/>
            <person name="Magnuson J."/>
            <person name="Mondo S."/>
            <person name="Nolan M."/>
            <person name="Ohm R."/>
            <person name="Pangilinan J."/>
            <person name="Park H.-J."/>
            <person name="Ramirez L."/>
            <person name="Alfaro M."/>
            <person name="Sun H."/>
            <person name="Tritt A."/>
            <person name="Yoshinaga Y."/>
            <person name="Zwiers L.-H."/>
            <person name="Turgeon B."/>
            <person name="Goodwin S."/>
            <person name="Spatafora J."/>
            <person name="Crous P."/>
            <person name="Grigoriev I."/>
        </authorList>
    </citation>
    <scope>NUCLEOTIDE SEQUENCE</scope>
    <source>
        <strain evidence="2">ATCC 36951</strain>
    </source>
</reference>
<dbReference type="GeneID" id="54562033"/>
<evidence type="ECO:0000313" key="3">
    <source>
        <dbReference type="Proteomes" id="UP000799537"/>
    </source>
</evidence>
<dbReference type="EMBL" id="ML993617">
    <property type="protein sequence ID" value="KAF2161805.1"/>
    <property type="molecule type" value="Genomic_DNA"/>
</dbReference>
<feature type="region of interest" description="Disordered" evidence="1">
    <location>
        <begin position="87"/>
        <end position="147"/>
    </location>
</feature>
<feature type="compositionally biased region" description="Basic residues" evidence="1">
    <location>
        <begin position="115"/>
        <end position="136"/>
    </location>
</feature>
<feature type="compositionally biased region" description="Basic and acidic residues" evidence="1">
    <location>
        <begin position="137"/>
        <end position="147"/>
    </location>
</feature>
<proteinExistence type="predicted"/>
<evidence type="ECO:0000313" key="2">
    <source>
        <dbReference type="EMBL" id="KAF2161805.1"/>
    </source>
</evidence>
<accession>A0A6A6C457</accession>
<dbReference type="AlphaFoldDB" id="A0A6A6C457"/>
<dbReference type="Proteomes" id="UP000799537">
    <property type="component" value="Unassembled WGS sequence"/>
</dbReference>
<gene>
    <name evidence="2" type="ORF">M409DRAFT_27861</name>
</gene>
<feature type="compositionally biased region" description="Basic and acidic residues" evidence="1">
    <location>
        <begin position="97"/>
        <end position="114"/>
    </location>
</feature>
<name>A0A6A6C457_ZASCE</name>
<dbReference type="RefSeq" id="XP_033662694.1">
    <property type="nucleotide sequence ID" value="XM_033808761.1"/>
</dbReference>
<dbReference type="OrthoDB" id="3927958at2759"/>
<keyword evidence="3" id="KW-1185">Reference proteome</keyword>
<evidence type="ECO:0000256" key="1">
    <source>
        <dbReference type="SAM" id="MobiDB-lite"/>
    </source>
</evidence>
<organism evidence="2 3">
    <name type="scientific">Zasmidium cellare ATCC 36951</name>
    <dbReference type="NCBI Taxonomy" id="1080233"/>
    <lineage>
        <taxon>Eukaryota</taxon>
        <taxon>Fungi</taxon>
        <taxon>Dikarya</taxon>
        <taxon>Ascomycota</taxon>
        <taxon>Pezizomycotina</taxon>
        <taxon>Dothideomycetes</taxon>
        <taxon>Dothideomycetidae</taxon>
        <taxon>Mycosphaerellales</taxon>
        <taxon>Mycosphaerellaceae</taxon>
        <taxon>Zasmidium</taxon>
    </lineage>
</organism>
<protein>
    <submittedName>
        <fullName evidence="2">Uncharacterized protein</fullName>
    </submittedName>
</protein>